<keyword evidence="6" id="KW-0479">Metal-binding</keyword>
<keyword evidence="12" id="KW-0411">Iron-sulfur</keyword>
<dbReference type="RefSeq" id="WP_202956550.1">
    <property type="nucleotide sequence ID" value="NZ_JAPCID010000023.1"/>
</dbReference>
<accession>A0ABT4RLA3</accession>
<comment type="cofactor">
    <cofactor evidence="2">
        <name>[4Fe-4S] cluster</name>
        <dbReference type="ChEBI" id="CHEBI:49883"/>
    </cofactor>
</comment>
<comment type="function">
    <text evidence="13">Member of the two-component regulatory system NreB/NreC involved in the control of dissimilatory nitrate/nitrite reduction in response to oxygen. NreB functions as a direct oxygen sensor histidine kinase which is autophosphorylated, in the absence of oxygen, probably at the conserved histidine residue, and transfers its phosphate group probably to a conserved aspartate residue of NreC. NreB/NreC activates the expression of the nitrate (narGHJI) and nitrite (nir) reductase operons, as well as the putative nitrate transporter gene narT.</text>
</comment>
<protein>
    <recommendedName>
        <fullName evidence="5">Oxygen sensor histidine kinase NreB</fullName>
        <ecNumber evidence="4">2.7.13.3</ecNumber>
    </recommendedName>
    <alternativeName>
        <fullName evidence="14">Nitrogen regulation protein B</fullName>
    </alternativeName>
</protein>
<feature type="transmembrane region" description="Helical" evidence="16">
    <location>
        <begin position="33"/>
        <end position="51"/>
    </location>
</feature>
<dbReference type="Pfam" id="PF02518">
    <property type="entry name" value="HATPase_c"/>
    <property type="match status" value="1"/>
</dbReference>
<evidence type="ECO:0000256" key="12">
    <source>
        <dbReference type="ARBA" id="ARBA00023014"/>
    </source>
</evidence>
<evidence type="ECO:0000259" key="18">
    <source>
        <dbReference type="Pfam" id="PF07730"/>
    </source>
</evidence>
<name>A0ABT4RLA3_9ACTN</name>
<evidence type="ECO:0000256" key="14">
    <source>
        <dbReference type="ARBA" id="ARBA00030800"/>
    </source>
</evidence>
<comment type="catalytic activity">
    <reaction evidence="1">
        <text>ATP + protein L-histidine = ADP + protein N-phospho-L-histidine.</text>
        <dbReference type="EC" id="2.7.13.3"/>
    </reaction>
</comment>
<gene>
    <name evidence="19" type="ORF">OJ962_17665</name>
</gene>
<feature type="transmembrane region" description="Helical" evidence="16">
    <location>
        <begin position="58"/>
        <end position="79"/>
    </location>
</feature>
<evidence type="ECO:0000313" key="20">
    <source>
        <dbReference type="Proteomes" id="UP001147700"/>
    </source>
</evidence>
<dbReference type="InterPro" id="IPR036890">
    <property type="entry name" value="HATPase_C_sf"/>
</dbReference>
<dbReference type="Proteomes" id="UP001147700">
    <property type="component" value="Unassembled WGS sequence"/>
</dbReference>
<keyword evidence="20" id="KW-1185">Reference proteome</keyword>
<dbReference type="Gene3D" id="1.20.5.1930">
    <property type="match status" value="1"/>
</dbReference>
<dbReference type="InterPro" id="IPR003594">
    <property type="entry name" value="HATPase_dom"/>
</dbReference>
<dbReference type="PRINTS" id="PR00344">
    <property type="entry name" value="BCTRLSENSOR"/>
</dbReference>
<dbReference type="InterPro" id="IPR004358">
    <property type="entry name" value="Sig_transdc_His_kin-like_C"/>
</dbReference>
<dbReference type="PIRSF" id="PIRSF037434">
    <property type="entry name" value="STHK_ChrS"/>
    <property type="match status" value="1"/>
</dbReference>
<dbReference type="GO" id="GO:0016301">
    <property type="term" value="F:kinase activity"/>
    <property type="evidence" value="ECO:0007669"/>
    <property type="project" value="UniProtKB-KW"/>
</dbReference>
<keyword evidence="16" id="KW-0472">Membrane</keyword>
<evidence type="ECO:0000256" key="13">
    <source>
        <dbReference type="ARBA" id="ARBA00024827"/>
    </source>
</evidence>
<proteinExistence type="predicted"/>
<dbReference type="Pfam" id="PF07730">
    <property type="entry name" value="HisKA_3"/>
    <property type="match status" value="1"/>
</dbReference>
<evidence type="ECO:0000256" key="5">
    <source>
        <dbReference type="ARBA" id="ARBA00017322"/>
    </source>
</evidence>
<evidence type="ECO:0000256" key="1">
    <source>
        <dbReference type="ARBA" id="ARBA00000085"/>
    </source>
</evidence>
<evidence type="ECO:0000256" key="3">
    <source>
        <dbReference type="ARBA" id="ARBA00004496"/>
    </source>
</evidence>
<feature type="transmembrane region" description="Helical" evidence="16">
    <location>
        <begin position="7"/>
        <end position="27"/>
    </location>
</feature>
<keyword evidence="15" id="KW-0175">Coiled coil</keyword>
<feature type="transmembrane region" description="Helical" evidence="16">
    <location>
        <begin position="91"/>
        <end position="110"/>
    </location>
</feature>
<feature type="transmembrane region" description="Helical" evidence="16">
    <location>
        <begin position="117"/>
        <end position="135"/>
    </location>
</feature>
<evidence type="ECO:0000256" key="7">
    <source>
        <dbReference type="ARBA" id="ARBA00022490"/>
    </source>
</evidence>
<evidence type="ECO:0000256" key="9">
    <source>
        <dbReference type="ARBA" id="ARBA00022777"/>
    </source>
</evidence>
<feature type="domain" description="Signal transduction histidine kinase subgroup 3 dimerisation and phosphoacceptor" evidence="18">
    <location>
        <begin position="171"/>
        <end position="238"/>
    </location>
</feature>
<keyword evidence="16" id="KW-1133">Transmembrane helix</keyword>
<keyword evidence="9 19" id="KW-0418">Kinase</keyword>
<evidence type="ECO:0000256" key="8">
    <source>
        <dbReference type="ARBA" id="ARBA00022679"/>
    </source>
</evidence>
<dbReference type="SUPFAM" id="SSF55874">
    <property type="entry name" value="ATPase domain of HSP90 chaperone/DNA topoisomerase II/histidine kinase"/>
    <property type="match status" value="1"/>
</dbReference>
<keyword evidence="6" id="KW-0004">4Fe-4S</keyword>
<keyword evidence="8" id="KW-0808">Transferase</keyword>
<evidence type="ECO:0000256" key="15">
    <source>
        <dbReference type="SAM" id="Coils"/>
    </source>
</evidence>
<sequence length="391" mass="41048">MSERREELIWGGLLAGVLVVAAGAAWFDDHDPVTLALAFAFLAWHAAFVWLRRLGLVHVLGLIALMLVLVGRSNHYFLLVYAIYPQLFLRLGWWAVPGCGAVAAATFALADLQGRELIMGIAVTTGVALVLAVSIDAAERVSRKRAETIAELEAARAEVHEQGRLIGALEERQRIARELHDTLTQSLVSVVAQLEAAEQELEAGRVDSGMARLARGRDAARAGLTDARRAVHALRPDLLDAGDGLGAGLRVLAGRLRAEHGLDVAVKVRGDDAGLGAAVEEALLGCAREALSNVRRHADATHVEVALDIGAAEATLCVADDGRGFDAAAPHGSRAHDHGALATAARGVLAAAPRTGFGLTTMRERAATVGGRAEITSAPGAGTRVQVTVPL</sequence>
<evidence type="ECO:0000313" key="19">
    <source>
        <dbReference type="EMBL" id="MDA0139335.1"/>
    </source>
</evidence>
<evidence type="ECO:0000256" key="11">
    <source>
        <dbReference type="ARBA" id="ARBA00023012"/>
    </source>
</evidence>
<feature type="coiled-coil region" evidence="15">
    <location>
        <begin position="138"/>
        <end position="200"/>
    </location>
</feature>
<comment type="caution">
    <text evidence="19">The sequence shown here is derived from an EMBL/GenBank/DDBJ whole genome shotgun (WGS) entry which is preliminary data.</text>
</comment>
<dbReference type="Gene3D" id="3.30.565.10">
    <property type="entry name" value="Histidine kinase-like ATPase, C-terminal domain"/>
    <property type="match status" value="1"/>
</dbReference>
<evidence type="ECO:0000259" key="17">
    <source>
        <dbReference type="Pfam" id="PF02518"/>
    </source>
</evidence>
<evidence type="ECO:0000256" key="2">
    <source>
        <dbReference type="ARBA" id="ARBA00001966"/>
    </source>
</evidence>
<dbReference type="CDD" id="cd16917">
    <property type="entry name" value="HATPase_UhpB-NarQ-NarX-like"/>
    <property type="match status" value="1"/>
</dbReference>
<dbReference type="EMBL" id="JAPCID010000023">
    <property type="protein sequence ID" value="MDA0139335.1"/>
    <property type="molecule type" value="Genomic_DNA"/>
</dbReference>
<keyword evidence="10" id="KW-0408">Iron</keyword>
<dbReference type="InterPro" id="IPR017205">
    <property type="entry name" value="Sig_transdc_His_kinase_ChrS"/>
</dbReference>
<evidence type="ECO:0000256" key="10">
    <source>
        <dbReference type="ARBA" id="ARBA00023004"/>
    </source>
</evidence>
<keyword evidence="7" id="KW-0963">Cytoplasm</keyword>
<evidence type="ECO:0000256" key="4">
    <source>
        <dbReference type="ARBA" id="ARBA00012438"/>
    </source>
</evidence>
<dbReference type="InterPro" id="IPR011712">
    <property type="entry name" value="Sig_transdc_His_kin_sub3_dim/P"/>
</dbReference>
<evidence type="ECO:0000256" key="16">
    <source>
        <dbReference type="SAM" id="Phobius"/>
    </source>
</evidence>
<reference evidence="19" key="1">
    <citation type="submission" date="2022-10" db="EMBL/GenBank/DDBJ databases">
        <title>The WGS of Solirubrobacter sp. CPCC 204708.</title>
        <authorList>
            <person name="Jiang Z."/>
        </authorList>
    </citation>
    <scope>NUCLEOTIDE SEQUENCE</scope>
    <source>
        <strain evidence="19">CPCC 204708</strain>
    </source>
</reference>
<dbReference type="InterPro" id="IPR050482">
    <property type="entry name" value="Sensor_HK_TwoCompSys"/>
</dbReference>
<dbReference type="PANTHER" id="PTHR24421:SF62">
    <property type="entry name" value="SENSORY TRANSDUCTION HISTIDINE KINASE"/>
    <property type="match status" value="1"/>
</dbReference>
<dbReference type="EC" id="2.7.13.3" evidence="4"/>
<evidence type="ECO:0000256" key="6">
    <source>
        <dbReference type="ARBA" id="ARBA00022485"/>
    </source>
</evidence>
<feature type="domain" description="Histidine kinase/HSP90-like ATPase" evidence="17">
    <location>
        <begin position="281"/>
        <end position="391"/>
    </location>
</feature>
<dbReference type="PANTHER" id="PTHR24421">
    <property type="entry name" value="NITRATE/NITRITE SENSOR PROTEIN NARX-RELATED"/>
    <property type="match status" value="1"/>
</dbReference>
<keyword evidence="16" id="KW-0812">Transmembrane</keyword>
<organism evidence="19 20">
    <name type="scientific">Solirubrobacter deserti</name>
    <dbReference type="NCBI Taxonomy" id="2282478"/>
    <lineage>
        <taxon>Bacteria</taxon>
        <taxon>Bacillati</taxon>
        <taxon>Actinomycetota</taxon>
        <taxon>Thermoleophilia</taxon>
        <taxon>Solirubrobacterales</taxon>
        <taxon>Solirubrobacteraceae</taxon>
        <taxon>Solirubrobacter</taxon>
    </lineage>
</organism>
<comment type="subcellular location">
    <subcellularLocation>
        <location evidence="3">Cytoplasm</location>
    </subcellularLocation>
</comment>
<keyword evidence="11" id="KW-0902">Two-component regulatory system</keyword>